<reference evidence="1" key="2">
    <citation type="journal article" date="2015" name="Data Brief">
        <title>Shoot transcriptome of the giant reed, Arundo donax.</title>
        <authorList>
            <person name="Barrero R.A."/>
            <person name="Guerrero F.D."/>
            <person name="Moolhuijzen P."/>
            <person name="Goolsby J.A."/>
            <person name="Tidwell J."/>
            <person name="Bellgard S.E."/>
            <person name="Bellgard M.I."/>
        </authorList>
    </citation>
    <scope>NUCLEOTIDE SEQUENCE</scope>
    <source>
        <tissue evidence="1">Shoot tissue taken approximately 20 cm above the soil surface</tissue>
    </source>
</reference>
<dbReference type="EMBL" id="GBRH01161570">
    <property type="protein sequence ID" value="JAE36326.1"/>
    <property type="molecule type" value="Transcribed_RNA"/>
</dbReference>
<accession>A0A0A9HN54</accession>
<sequence>MIKSLKLIFCHHAMRFILYSSTLSFHSLLHNISIMFLQLQFPRHCAQFHKLANIA</sequence>
<name>A0A0A9HN54_ARUDO</name>
<dbReference type="AlphaFoldDB" id="A0A0A9HN54"/>
<proteinExistence type="predicted"/>
<protein>
    <submittedName>
        <fullName evidence="1">Uncharacterized protein</fullName>
    </submittedName>
</protein>
<evidence type="ECO:0000313" key="1">
    <source>
        <dbReference type="EMBL" id="JAE36326.1"/>
    </source>
</evidence>
<organism evidence="1">
    <name type="scientific">Arundo donax</name>
    <name type="common">Giant reed</name>
    <name type="synonym">Donax arundinaceus</name>
    <dbReference type="NCBI Taxonomy" id="35708"/>
    <lineage>
        <taxon>Eukaryota</taxon>
        <taxon>Viridiplantae</taxon>
        <taxon>Streptophyta</taxon>
        <taxon>Embryophyta</taxon>
        <taxon>Tracheophyta</taxon>
        <taxon>Spermatophyta</taxon>
        <taxon>Magnoliopsida</taxon>
        <taxon>Liliopsida</taxon>
        <taxon>Poales</taxon>
        <taxon>Poaceae</taxon>
        <taxon>PACMAD clade</taxon>
        <taxon>Arundinoideae</taxon>
        <taxon>Arundineae</taxon>
        <taxon>Arundo</taxon>
    </lineage>
</organism>
<reference evidence="1" key="1">
    <citation type="submission" date="2014-09" db="EMBL/GenBank/DDBJ databases">
        <authorList>
            <person name="Magalhaes I.L.F."/>
            <person name="Oliveira U."/>
            <person name="Santos F.R."/>
            <person name="Vidigal T.H.D.A."/>
            <person name="Brescovit A.D."/>
            <person name="Santos A.J."/>
        </authorList>
    </citation>
    <scope>NUCLEOTIDE SEQUENCE</scope>
    <source>
        <tissue evidence="1">Shoot tissue taken approximately 20 cm above the soil surface</tissue>
    </source>
</reference>